<protein>
    <recommendedName>
        <fullName evidence="11">Inositol-1-monophosphatase</fullName>
        <ecNumber evidence="11">3.1.3.25</ecNumber>
    </recommendedName>
</protein>
<dbReference type="Gene3D" id="3.30.540.10">
    <property type="entry name" value="Fructose-1,6-Bisphosphatase, subunit A, domain 1"/>
    <property type="match status" value="1"/>
</dbReference>
<evidence type="ECO:0000256" key="5">
    <source>
        <dbReference type="ARBA" id="ARBA00022723"/>
    </source>
</evidence>
<dbReference type="FunFam" id="3.30.540.10:FF:000003">
    <property type="entry name" value="Inositol-1-monophosphatase"/>
    <property type="match status" value="1"/>
</dbReference>
<dbReference type="Proteomes" id="UP000279994">
    <property type="component" value="Unassembled WGS sequence"/>
</dbReference>
<dbReference type="PANTHER" id="PTHR20854">
    <property type="entry name" value="INOSITOL MONOPHOSPHATASE"/>
    <property type="match status" value="1"/>
</dbReference>
<evidence type="ECO:0000256" key="7">
    <source>
        <dbReference type="ARBA" id="ARBA00022842"/>
    </source>
</evidence>
<evidence type="ECO:0000256" key="6">
    <source>
        <dbReference type="ARBA" id="ARBA00022801"/>
    </source>
</evidence>
<feature type="binding site" evidence="10">
    <location>
        <position position="237"/>
    </location>
    <ligand>
        <name>Mg(2+)</name>
        <dbReference type="ChEBI" id="CHEBI:18420"/>
        <label>1</label>
        <note>catalytic</note>
    </ligand>
</feature>
<dbReference type="PROSITE" id="PS00630">
    <property type="entry name" value="IMP_2"/>
    <property type="match status" value="1"/>
</dbReference>
<keyword evidence="6 11" id="KW-0378">Hydrolase</keyword>
<comment type="pathway">
    <text evidence="3">Amino-acid biosynthesis; L-histidine biosynthesis; L-histidine from 5-phospho-alpha-D-ribose 1-diphosphate: step 8/9.</text>
</comment>
<dbReference type="Pfam" id="PF00459">
    <property type="entry name" value="Inositol_P"/>
    <property type="match status" value="1"/>
</dbReference>
<dbReference type="SUPFAM" id="SSF56655">
    <property type="entry name" value="Carbohydrate phosphatase"/>
    <property type="match status" value="1"/>
</dbReference>
<sequence>MRLRLVPADARPGPATDDLSTEPADELLDELLDLALRVAREAAALVRTRREEGVQVAATKSSITDVVTQADRDSEELIRTRVLSARPGDGLLGEEGSDSTGTTGVRWVVDPIDGTVNYLHGLDQYAVSIGVEVDGRVQVGVVLNAATGDEFTAVRGRGAHRNGRPIRAAARVALEHAVVATGYNYELPIRARQAQAVASLVVRIADVRRLGSCALDLCAVAAGQLDGYVEEGCNPWDYAAGGLVAEEAGAVVEILTGASGRRLVVAAPGPSYAEFLGLVTSCGFTAHGA</sequence>
<name>A0A3N0GUW3_9ACTN</name>
<dbReference type="PROSITE" id="PS00629">
    <property type="entry name" value="IMP_1"/>
    <property type="match status" value="1"/>
</dbReference>
<evidence type="ECO:0000256" key="9">
    <source>
        <dbReference type="ARBA" id="ARBA00053547"/>
    </source>
</evidence>
<feature type="binding site" evidence="10">
    <location>
        <position position="110"/>
    </location>
    <ligand>
        <name>Mg(2+)</name>
        <dbReference type="ChEBI" id="CHEBI:18420"/>
        <label>1</label>
        <note>catalytic</note>
    </ligand>
</feature>
<comment type="caution">
    <text evidence="13">The sequence shown here is derived from an EMBL/GenBank/DDBJ whole genome shotgun (WGS) entry which is preliminary data.</text>
</comment>
<organism evidence="13 14">
    <name type="scientific">Nocardioides pocheonensis</name>
    <dbReference type="NCBI Taxonomy" id="661485"/>
    <lineage>
        <taxon>Bacteria</taxon>
        <taxon>Bacillati</taxon>
        <taxon>Actinomycetota</taxon>
        <taxon>Actinomycetes</taxon>
        <taxon>Propionibacteriales</taxon>
        <taxon>Nocardioidaceae</taxon>
        <taxon>Nocardioides</taxon>
    </lineage>
</organism>
<evidence type="ECO:0000256" key="8">
    <source>
        <dbReference type="ARBA" id="ARBA00049158"/>
    </source>
</evidence>
<comment type="function">
    <text evidence="9">Catalyzes the dephosphorylation of histidinol-phosphate to histidinol, the direct precursor of histidine.</text>
</comment>
<evidence type="ECO:0000256" key="3">
    <source>
        <dbReference type="ARBA" id="ARBA00004970"/>
    </source>
</evidence>
<dbReference type="InterPro" id="IPR033942">
    <property type="entry name" value="IMPase"/>
</dbReference>
<dbReference type="GO" id="GO:0007165">
    <property type="term" value="P:signal transduction"/>
    <property type="evidence" value="ECO:0007669"/>
    <property type="project" value="TreeGrafter"/>
</dbReference>
<dbReference type="CDD" id="cd01639">
    <property type="entry name" value="IMPase"/>
    <property type="match status" value="1"/>
</dbReference>
<dbReference type="InterPro" id="IPR020583">
    <property type="entry name" value="Inositol_monoP_metal-BS"/>
</dbReference>
<feature type="binding site" evidence="10">
    <location>
        <position position="94"/>
    </location>
    <ligand>
        <name>Mg(2+)</name>
        <dbReference type="ChEBI" id="CHEBI:18420"/>
        <label>1</label>
        <note>catalytic</note>
    </ligand>
</feature>
<dbReference type="PRINTS" id="PR00377">
    <property type="entry name" value="IMPHPHTASES"/>
</dbReference>
<dbReference type="AlphaFoldDB" id="A0A3N0GUW3"/>
<feature type="binding site" evidence="10">
    <location>
        <position position="112"/>
    </location>
    <ligand>
        <name>Mg(2+)</name>
        <dbReference type="ChEBI" id="CHEBI:18420"/>
        <label>1</label>
        <note>catalytic</note>
    </ligand>
</feature>
<keyword evidence="7 10" id="KW-0460">Magnesium</keyword>
<evidence type="ECO:0000256" key="2">
    <source>
        <dbReference type="ARBA" id="ARBA00001946"/>
    </source>
</evidence>
<dbReference type="EC" id="3.1.3.25" evidence="11"/>
<gene>
    <name evidence="13" type="ORF">EFL26_07970</name>
</gene>
<evidence type="ECO:0000256" key="4">
    <source>
        <dbReference type="ARBA" id="ARBA00009759"/>
    </source>
</evidence>
<dbReference type="InterPro" id="IPR000760">
    <property type="entry name" value="Inositol_monophosphatase-like"/>
</dbReference>
<dbReference type="GO" id="GO:0046854">
    <property type="term" value="P:phosphatidylinositol phosphate biosynthetic process"/>
    <property type="evidence" value="ECO:0007669"/>
    <property type="project" value="InterPro"/>
</dbReference>
<feature type="region of interest" description="Disordered" evidence="12">
    <location>
        <begin position="1"/>
        <end position="23"/>
    </location>
</feature>
<comment type="catalytic activity">
    <reaction evidence="8">
        <text>L-histidinol phosphate + H2O = L-histidinol + phosphate</text>
        <dbReference type="Rhea" id="RHEA:14465"/>
        <dbReference type="ChEBI" id="CHEBI:15377"/>
        <dbReference type="ChEBI" id="CHEBI:43474"/>
        <dbReference type="ChEBI" id="CHEBI:57699"/>
        <dbReference type="ChEBI" id="CHEBI:57980"/>
        <dbReference type="EC" id="3.1.3.15"/>
    </reaction>
</comment>
<feature type="binding site" evidence="10">
    <location>
        <position position="113"/>
    </location>
    <ligand>
        <name>Mg(2+)</name>
        <dbReference type="ChEBI" id="CHEBI:18420"/>
        <label>1</label>
        <note>catalytic</note>
    </ligand>
</feature>
<keyword evidence="5 10" id="KW-0479">Metal-binding</keyword>
<dbReference type="GO" id="GO:0004401">
    <property type="term" value="F:histidinol-phosphatase activity"/>
    <property type="evidence" value="ECO:0007669"/>
    <property type="project" value="UniProtKB-EC"/>
</dbReference>
<evidence type="ECO:0000313" key="13">
    <source>
        <dbReference type="EMBL" id="RNM16201.1"/>
    </source>
</evidence>
<comment type="cofactor">
    <cofactor evidence="2 10 11">
        <name>Mg(2+)</name>
        <dbReference type="ChEBI" id="CHEBI:18420"/>
    </cofactor>
</comment>
<comment type="similarity">
    <text evidence="4 11">Belongs to the inositol monophosphatase superfamily.</text>
</comment>
<evidence type="ECO:0000256" key="10">
    <source>
        <dbReference type="PIRSR" id="PIRSR600760-2"/>
    </source>
</evidence>
<dbReference type="GO" id="GO:0046872">
    <property type="term" value="F:metal ion binding"/>
    <property type="evidence" value="ECO:0007669"/>
    <property type="project" value="UniProtKB-KW"/>
</dbReference>
<comment type="catalytic activity">
    <reaction evidence="1 11">
        <text>a myo-inositol phosphate + H2O = myo-inositol + phosphate</text>
        <dbReference type="Rhea" id="RHEA:24056"/>
        <dbReference type="ChEBI" id="CHEBI:15377"/>
        <dbReference type="ChEBI" id="CHEBI:17268"/>
        <dbReference type="ChEBI" id="CHEBI:43474"/>
        <dbReference type="ChEBI" id="CHEBI:84139"/>
        <dbReference type="EC" id="3.1.3.25"/>
    </reaction>
</comment>
<keyword evidence="14" id="KW-1185">Reference proteome</keyword>
<accession>A0A3N0GUW3</accession>
<evidence type="ECO:0000256" key="11">
    <source>
        <dbReference type="RuleBase" id="RU364068"/>
    </source>
</evidence>
<evidence type="ECO:0000256" key="12">
    <source>
        <dbReference type="SAM" id="MobiDB-lite"/>
    </source>
</evidence>
<dbReference type="GO" id="GO:0008934">
    <property type="term" value="F:inositol monophosphate 1-phosphatase activity"/>
    <property type="evidence" value="ECO:0007669"/>
    <property type="project" value="InterPro"/>
</dbReference>
<dbReference type="Gene3D" id="3.40.190.80">
    <property type="match status" value="1"/>
</dbReference>
<dbReference type="GO" id="GO:0006020">
    <property type="term" value="P:inositol metabolic process"/>
    <property type="evidence" value="ECO:0007669"/>
    <property type="project" value="TreeGrafter"/>
</dbReference>
<proteinExistence type="inferred from homology"/>
<dbReference type="PANTHER" id="PTHR20854:SF4">
    <property type="entry name" value="INOSITOL-1-MONOPHOSPHATASE-RELATED"/>
    <property type="match status" value="1"/>
</dbReference>
<evidence type="ECO:0000313" key="14">
    <source>
        <dbReference type="Proteomes" id="UP000279994"/>
    </source>
</evidence>
<dbReference type="InterPro" id="IPR020550">
    <property type="entry name" value="Inositol_monophosphatase_CS"/>
</dbReference>
<evidence type="ECO:0000256" key="1">
    <source>
        <dbReference type="ARBA" id="ARBA00001033"/>
    </source>
</evidence>
<dbReference type="OrthoDB" id="9772456at2"/>
<dbReference type="EMBL" id="RJSF01000019">
    <property type="protein sequence ID" value="RNM16201.1"/>
    <property type="molecule type" value="Genomic_DNA"/>
</dbReference>
<reference evidence="13 14" key="1">
    <citation type="submission" date="2018-11" db="EMBL/GenBank/DDBJ databases">
        <authorList>
            <person name="Li F."/>
        </authorList>
    </citation>
    <scope>NUCLEOTIDE SEQUENCE [LARGE SCALE GENOMIC DNA]</scope>
    <source>
        <strain evidence="13 14">Gsoil 818</strain>
    </source>
</reference>